<dbReference type="PROSITE" id="PS51071">
    <property type="entry name" value="HTH_RPIR"/>
    <property type="match status" value="1"/>
</dbReference>
<keyword evidence="1" id="KW-0805">Transcription regulation</keyword>
<keyword evidence="4" id="KW-0472">Membrane</keyword>
<name>G8QZ07_SPHPG</name>
<dbReference type="AlphaFoldDB" id="G8QZ07"/>
<dbReference type="CDD" id="cd05013">
    <property type="entry name" value="SIS_RpiR"/>
    <property type="match status" value="1"/>
</dbReference>
<dbReference type="InterPro" id="IPR009057">
    <property type="entry name" value="Homeodomain-like_sf"/>
</dbReference>
<keyword evidence="3" id="KW-0804">Transcription</keyword>
<dbReference type="PANTHER" id="PTHR30514">
    <property type="entry name" value="GLUCOKINASE"/>
    <property type="match status" value="1"/>
</dbReference>
<organism evidence="6 7">
    <name type="scientific">Sphaerochaeta pleomorpha (strain ATCC BAA-1885 / DSM 22778 / Grapes)</name>
    <dbReference type="NCBI Taxonomy" id="158190"/>
    <lineage>
        <taxon>Bacteria</taxon>
        <taxon>Pseudomonadati</taxon>
        <taxon>Spirochaetota</taxon>
        <taxon>Spirochaetia</taxon>
        <taxon>Spirochaetales</taxon>
        <taxon>Sphaerochaetaceae</taxon>
        <taxon>Sphaerochaeta</taxon>
    </lineage>
</organism>
<dbReference type="Gene3D" id="1.10.10.10">
    <property type="entry name" value="Winged helix-like DNA-binding domain superfamily/Winged helix DNA-binding domain"/>
    <property type="match status" value="1"/>
</dbReference>
<dbReference type="Proteomes" id="UP000005632">
    <property type="component" value="Chromosome"/>
</dbReference>
<dbReference type="InterPro" id="IPR047640">
    <property type="entry name" value="RpiR-like"/>
</dbReference>
<dbReference type="InterPro" id="IPR000281">
    <property type="entry name" value="HTH_RpiR"/>
</dbReference>
<reference evidence="6 7" key="1">
    <citation type="submission" date="2011-11" db="EMBL/GenBank/DDBJ databases">
        <title>Complete sequence of Spirochaeta sp. grapes.</title>
        <authorList>
            <consortium name="US DOE Joint Genome Institute"/>
            <person name="Lucas S."/>
            <person name="Han J."/>
            <person name="Lapidus A."/>
            <person name="Cheng J.-F."/>
            <person name="Goodwin L."/>
            <person name="Pitluck S."/>
            <person name="Peters L."/>
            <person name="Ovchinnikova G."/>
            <person name="Munk A.C."/>
            <person name="Detter J.C."/>
            <person name="Han C."/>
            <person name="Tapia R."/>
            <person name="Land M."/>
            <person name="Hauser L."/>
            <person name="Kyrpides N."/>
            <person name="Ivanova N."/>
            <person name="Pagani I."/>
            <person name="Ritalahtilisa K."/>
            <person name="Loeffler F."/>
            <person name="Woyke T."/>
        </authorList>
    </citation>
    <scope>NUCLEOTIDE SEQUENCE [LARGE SCALE GENOMIC DNA]</scope>
    <source>
        <strain evidence="7">ATCC BAA-1885 / DSM 22778 / Grapes</strain>
    </source>
</reference>
<dbReference type="OrthoDB" id="350419at2"/>
<evidence type="ECO:0000256" key="4">
    <source>
        <dbReference type="SAM" id="Phobius"/>
    </source>
</evidence>
<dbReference type="SUPFAM" id="SSF53697">
    <property type="entry name" value="SIS domain"/>
    <property type="match status" value="1"/>
</dbReference>
<feature type="transmembrane region" description="Helical" evidence="4">
    <location>
        <begin position="240"/>
        <end position="258"/>
    </location>
</feature>
<accession>G8QZ07</accession>
<dbReference type="InterPro" id="IPR001347">
    <property type="entry name" value="SIS_dom"/>
</dbReference>
<dbReference type="InterPro" id="IPR036388">
    <property type="entry name" value="WH-like_DNA-bd_sf"/>
</dbReference>
<proteinExistence type="predicted"/>
<evidence type="ECO:0000259" key="5">
    <source>
        <dbReference type="PROSITE" id="PS51071"/>
    </source>
</evidence>
<dbReference type="Pfam" id="PF01418">
    <property type="entry name" value="HTH_6"/>
    <property type="match status" value="1"/>
</dbReference>
<dbReference type="EMBL" id="CP003155">
    <property type="protein sequence ID" value="AEV30866.1"/>
    <property type="molecule type" value="Genomic_DNA"/>
</dbReference>
<sequence length="289" mass="32688">MVRDKIRKNLASMSLSYHEIAVYILENYDEIGFTSVNELSKKIGVSNASLVRFTQFMEFKGYKEFREAIQDEVKNKLNKDTQVALNELDILPATKQLEKLAENEIFNLSKTLHDINVQTLSKMVQKVFESEKIFISGFGVSKNIMQIFEYALVSMQIKEIIGITGSISDYNPRLHSIKPGDILFVMTLPPYSIEAIQVATYAKGKGADVFLFTDSPLCPIYSFASAVVRCENNSLLLTNSYVGMVAIVQVLINMLLLNSKENLLTGMKTVVEDERAAYQFVKIQKDMFI</sequence>
<dbReference type="GO" id="GO:1901135">
    <property type="term" value="P:carbohydrate derivative metabolic process"/>
    <property type="evidence" value="ECO:0007669"/>
    <property type="project" value="InterPro"/>
</dbReference>
<dbReference type="GO" id="GO:0097367">
    <property type="term" value="F:carbohydrate derivative binding"/>
    <property type="evidence" value="ECO:0007669"/>
    <property type="project" value="InterPro"/>
</dbReference>
<dbReference type="STRING" id="158190.SpiGrapes_3119"/>
<keyword evidence="4" id="KW-1133">Transmembrane helix</keyword>
<dbReference type="InterPro" id="IPR046348">
    <property type="entry name" value="SIS_dom_sf"/>
</dbReference>
<evidence type="ECO:0000256" key="3">
    <source>
        <dbReference type="ARBA" id="ARBA00023163"/>
    </source>
</evidence>
<protein>
    <submittedName>
        <fullName evidence="6">Transcriptional regulator</fullName>
    </submittedName>
</protein>
<dbReference type="Pfam" id="PF01380">
    <property type="entry name" value="SIS"/>
    <property type="match status" value="1"/>
</dbReference>
<dbReference type="SUPFAM" id="SSF46689">
    <property type="entry name" value="Homeodomain-like"/>
    <property type="match status" value="1"/>
</dbReference>
<gene>
    <name evidence="6" type="ordered locus">SpiGrapes_3119</name>
</gene>
<keyword evidence="2" id="KW-0238">DNA-binding</keyword>
<evidence type="ECO:0000313" key="7">
    <source>
        <dbReference type="Proteomes" id="UP000005632"/>
    </source>
</evidence>
<dbReference type="KEGG" id="sgp:SpiGrapes_3119"/>
<dbReference type="GO" id="GO:0003677">
    <property type="term" value="F:DNA binding"/>
    <property type="evidence" value="ECO:0007669"/>
    <property type="project" value="UniProtKB-KW"/>
</dbReference>
<dbReference type="PANTHER" id="PTHR30514:SF18">
    <property type="entry name" value="RPIR-FAMILY TRANSCRIPTIONAL REGULATOR"/>
    <property type="match status" value="1"/>
</dbReference>
<keyword evidence="7" id="KW-1185">Reference proteome</keyword>
<dbReference type="RefSeq" id="WP_014271705.1">
    <property type="nucleotide sequence ID" value="NC_016633.1"/>
</dbReference>
<dbReference type="GO" id="GO:0003700">
    <property type="term" value="F:DNA-binding transcription factor activity"/>
    <property type="evidence" value="ECO:0007669"/>
    <property type="project" value="InterPro"/>
</dbReference>
<dbReference type="Gene3D" id="3.40.50.10490">
    <property type="entry name" value="Glucose-6-phosphate isomerase like protein, domain 1"/>
    <property type="match status" value="1"/>
</dbReference>
<dbReference type="eggNOG" id="COG1737">
    <property type="taxonomic scope" value="Bacteria"/>
</dbReference>
<feature type="domain" description="HTH rpiR-type" evidence="5">
    <location>
        <begin position="1"/>
        <end position="76"/>
    </location>
</feature>
<dbReference type="InterPro" id="IPR035472">
    <property type="entry name" value="RpiR-like_SIS"/>
</dbReference>
<evidence type="ECO:0000256" key="1">
    <source>
        <dbReference type="ARBA" id="ARBA00023015"/>
    </source>
</evidence>
<dbReference type="HOGENOM" id="CLU_055769_1_1_12"/>
<keyword evidence="4" id="KW-0812">Transmembrane</keyword>
<evidence type="ECO:0000313" key="6">
    <source>
        <dbReference type="EMBL" id="AEV30866.1"/>
    </source>
</evidence>
<evidence type="ECO:0000256" key="2">
    <source>
        <dbReference type="ARBA" id="ARBA00023125"/>
    </source>
</evidence>